<keyword evidence="2" id="KW-1185">Reference proteome</keyword>
<dbReference type="EMBL" id="BBMR01000009">
    <property type="protein sequence ID" value="GAL21803.1"/>
    <property type="molecule type" value="Genomic_DNA"/>
</dbReference>
<organism evidence="1 2">
    <name type="scientific">Vibrio maritimus</name>
    <dbReference type="NCBI Taxonomy" id="990268"/>
    <lineage>
        <taxon>Bacteria</taxon>
        <taxon>Pseudomonadati</taxon>
        <taxon>Pseudomonadota</taxon>
        <taxon>Gammaproteobacteria</taxon>
        <taxon>Vibrionales</taxon>
        <taxon>Vibrionaceae</taxon>
        <taxon>Vibrio</taxon>
    </lineage>
</organism>
<dbReference type="InterPro" id="IPR010260">
    <property type="entry name" value="AlpA"/>
</dbReference>
<evidence type="ECO:0000313" key="1">
    <source>
        <dbReference type="EMBL" id="GAL21803.1"/>
    </source>
</evidence>
<dbReference type="STRING" id="990268.JCM19235_1625"/>
<proteinExistence type="predicted"/>
<dbReference type="AlphaFoldDB" id="A0A090S4Q0"/>
<dbReference type="Pfam" id="PF05930">
    <property type="entry name" value="Phage_AlpA"/>
    <property type="match status" value="1"/>
</dbReference>
<name>A0A090S4Q0_9VIBR</name>
<sequence length="91" mass="10148">MANSLFIMRLPQVLAKIGLSRASLYAQISAGLFPKQINLGSRTVGWLSYEIEAILSARIKSMSNEEIKQLVAQMHLKRNLENSSATKDQEV</sequence>
<dbReference type="OrthoDB" id="8455288at2"/>
<evidence type="ECO:0000313" key="2">
    <source>
        <dbReference type="Proteomes" id="UP000029228"/>
    </source>
</evidence>
<comment type="caution">
    <text evidence="1">The sequence shown here is derived from an EMBL/GenBank/DDBJ whole genome shotgun (WGS) entry which is preliminary data.</text>
</comment>
<protein>
    <submittedName>
        <fullName evidence="1">Phage-related protein</fullName>
    </submittedName>
</protein>
<gene>
    <name evidence="1" type="ORF">JCM19235_1625</name>
</gene>
<reference evidence="1 2" key="2">
    <citation type="submission" date="2014-09" db="EMBL/GenBank/DDBJ databases">
        <authorList>
            <consortium name="NBRP consortium"/>
            <person name="Sawabe T."/>
            <person name="Meirelles P."/>
            <person name="Nakanishi M."/>
            <person name="Sayaka M."/>
            <person name="Hattori M."/>
            <person name="Ohkuma M."/>
        </authorList>
    </citation>
    <scope>NUCLEOTIDE SEQUENCE [LARGE SCALE GENOMIC DNA]</scope>
    <source>
        <strain evidence="2">JCM19235</strain>
    </source>
</reference>
<accession>A0A090S4Q0</accession>
<dbReference type="Gene3D" id="1.10.238.160">
    <property type="match status" value="1"/>
</dbReference>
<dbReference type="Proteomes" id="UP000029228">
    <property type="component" value="Unassembled WGS sequence"/>
</dbReference>
<reference evidence="1 2" key="1">
    <citation type="submission" date="2014-09" db="EMBL/GenBank/DDBJ databases">
        <title>Vibrio maritimus JCM 19235. (C45) whole genome shotgun sequence.</title>
        <authorList>
            <person name="Sawabe T."/>
            <person name="Meirelles P."/>
            <person name="Nakanishi M."/>
            <person name="Sayaka M."/>
            <person name="Hattori M."/>
            <person name="Ohkuma M."/>
        </authorList>
    </citation>
    <scope>NUCLEOTIDE SEQUENCE [LARGE SCALE GENOMIC DNA]</scope>
    <source>
        <strain evidence="2">JCM19235</strain>
    </source>
</reference>